<reference evidence="2 3" key="1">
    <citation type="submission" date="2024-02" db="EMBL/GenBank/DDBJ databases">
        <title>Distribution and functional of Brevundimonas-related endobacteria within Verticillium dahliae.</title>
        <authorList>
            <person name="Zeng H."/>
        </authorList>
    </citation>
    <scope>NUCLEOTIDE SEQUENCE [LARGE SCALE GENOMIC DNA]</scope>
    <source>
        <strain evidence="2 3">TRM 44200</strain>
    </source>
</reference>
<sequence length="191" mass="21144">MMTLCTAFDGHTMIAAGPLVQVAAATKAAHDAGRAVLVFRDEDARPIDLDLRGDLEAVLARLPQEQPQPEPEKRGPGRPKLGVTAREVTLLPRHWDWLASQPGGASVALRKLVEAALREAEGPDRMRRSREAAYRFMTAVAGDLPDYEEAVRMLFAGDWTAFDARTEAWPADMRDYARRLAEPGWRNGQGR</sequence>
<organism evidence="2 3">
    <name type="scientific">Brevundimonas olei</name>
    <dbReference type="NCBI Taxonomy" id="657642"/>
    <lineage>
        <taxon>Bacteria</taxon>
        <taxon>Pseudomonadati</taxon>
        <taxon>Pseudomonadota</taxon>
        <taxon>Alphaproteobacteria</taxon>
        <taxon>Caulobacterales</taxon>
        <taxon>Caulobacteraceae</taxon>
        <taxon>Brevundimonas</taxon>
    </lineage>
</organism>
<gene>
    <name evidence="2" type="ORF">V8J38_12165</name>
</gene>
<dbReference type="InterPro" id="IPR018715">
    <property type="entry name" value="DUF2239"/>
</dbReference>
<feature type="region of interest" description="Disordered" evidence="1">
    <location>
        <begin position="61"/>
        <end position="80"/>
    </location>
</feature>
<evidence type="ECO:0000313" key="3">
    <source>
        <dbReference type="Proteomes" id="UP001363460"/>
    </source>
</evidence>
<dbReference type="EMBL" id="CP146369">
    <property type="protein sequence ID" value="WWT54006.1"/>
    <property type="molecule type" value="Genomic_DNA"/>
</dbReference>
<protein>
    <submittedName>
        <fullName evidence="2">DUF2239 family protein</fullName>
    </submittedName>
</protein>
<name>A0ABZ2IEH5_9CAUL</name>
<dbReference type="Pfam" id="PF09998">
    <property type="entry name" value="DUF2239"/>
    <property type="match status" value="1"/>
</dbReference>
<accession>A0ABZ2IEH5</accession>
<keyword evidence="3" id="KW-1185">Reference proteome</keyword>
<evidence type="ECO:0000256" key="1">
    <source>
        <dbReference type="SAM" id="MobiDB-lite"/>
    </source>
</evidence>
<proteinExistence type="predicted"/>
<dbReference type="Proteomes" id="UP001363460">
    <property type="component" value="Chromosome"/>
</dbReference>
<evidence type="ECO:0000313" key="2">
    <source>
        <dbReference type="EMBL" id="WWT54006.1"/>
    </source>
</evidence>